<comment type="caution">
    <text evidence="14">The sequence shown here is derived from an EMBL/GenBank/DDBJ whole genome shotgun (WGS) entry which is preliminary data.</text>
</comment>
<feature type="domain" description="C2H2-type" evidence="13">
    <location>
        <begin position="103"/>
        <end position="130"/>
    </location>
</feature>
<evidence type="ECO:0000256" key="5">
    <source>
        <dbReference type="ARBA" id="ARBA00022771"/>
    </source>
</evidence>
<keyword evidence="9" id="KW-0804">Transcription</keyword>
<dbReference type="PROSITE" id="PS50157">
    <property type="entry name" value="ZINC_FINGER_C2H2_2"/>
    <property type="match status" value="2"/>
</dbReference>
<evidence type="ECO:0000256" key="4">
    <source>
        <dbReference type="ARBA" id="ARBA00022737"/>
    </source>
</evidence>
<dbReference type="SMART" id="SM00355">
    <property type="entry name" value="ZnF_C2H2"/>
    <property type="match status" value="2"/>
</dbReference>
<keyword evidence="8" id="KW-0238">DNA-binding</keyword>
<feature type="domain" description="C2H2-type" evidence="13">
    <location>
        <begin position="131"/>
        <end position="158"/>
    </location>
</feature>
<evidence type="ECO:0000256" key="8">
    <source>
        <dbReference type="ARBA" id="ARBA00023125"/>
    </source>
</evidence>
<evidence type="ECO:0000256" key="7">
    <source>
        <dbReference type="ARBA" id="ARBA00023015"/>
    </source>
</evidence>
<dbReference type="EMBL" id="NBAG03000456">
    <property type="protein sequence ID" value="PNI22382.1"/>
    <property type="molecule type" value="Genomic_DNA"/>
</dbReference>
<dbReference type="InterPro" id="IPR051967">
    <property type="entry name" value="Krueppel_C2H2-ZF"/>
</dbReference>
<evidence type="ECO:0000313" key="15">
    <source>
        <dbReference type="Proteomes" id="UP000236370"/>
    </source>
</evidence>
<dbReference type="FunFam" id="3.30.160.60:FF:000615">
    <property type="entry name" value="Zinc finger protein 536"/>
    <property type="match status" value="1"/>
</dbReference>
<sequence length="158" mass="17051">MLGQKERQSQLLPCSTAPVAFISSFSSSSLHFPEPKNVKGVHGDLSPQGSRPRAPSGHSAPSPPAFDGELDLQRYSNGPAVSAGSLGMGAVSWSESRAGERRFPCPVCGKRFRFNSILALHLRAHPGAQAFQCPHCGHRAAQRALLRSHLRTHQPERP</sequence>
<keyword evidence="4" id="KW-0677">Repeat</keyword>
<dbReference type="Pfam" id="PF00096">
    <property type="entry name" value="zf-C2H2"/>
    <property type="match status" value="2"/>
</dbReference>
<keyword evidence="10" id="KW-0539">Nucleus</keyword>
<protein>
    <submittedName>
        <fullName evidence="14">ZNF219 isoform 5</fullName>
    </submittedName>
</protein>
<dbReference type="GO" id="GO:0008270">
    <property type="term" value="F:zinc ion binding"/>
    <property type="evidence" value="ECO:0007669"/>
    <property type="project" value="UniProtKB-KW"/>
</dbReference>
<dbReference type="InterPro" id="IPR036236">
    <property type="entry name" value="Znf_C2H2_sf"/>
</dbReference>
<organism evidence="14 15">
    <name type="scientific">Pan troglodytes</name>
    <name type="common">Chimpanzee</name>
    <dbReference type="NCBI Taxonomy" id="9598"/>
    <lineage>
        <taxon>Eukaryota</taxon>
        <taxon>Metazoa</taxon>
        <taxon>Chordata</taxon>
        <taxon>Craniata</taxon>
        <taxon>Vertebrata</taxon>
        <taxon>Euteleostomi</taxon>
        <taxon>Mammalia</taxon>
        <taxon>Eutheria</taxon>
        <taxon>Euarchontoglires</taxon>
        <taxon>Primates</taxon>
        <taxon>Haplorrhini</taxon>
        <taxon>Catarrhini</taxon>
        <taxon>Hominidae</taxon>
        <taxon>Pan</taxon>
    </lineage>
</organism>
<dbReference type="PANTHER" id="PTHR45925">
    <property type="entry name" value="ZINC FINGER PROTEIN"/>
    <property type="match status" value="1"/>
</dbReference>
<keyword evidence="5 11" id="KW-0863">Zinc-finger</keyword>
<evidence type="ECO:0000313" key="14">
    <source>
        <dbReference type="EMBL" id="PNI22382.1"/>
    </source>
</evidence>
<comment type="subcellular location">
    <subcellularLocation>
        <location evidence="1">Nucleus</location>
    </subcellularLocation>
</comment>
<dbReference type="AlphaFoldDB" id="A0A2J8JHY3"/>
<dbReference type="PANTHER" id="PTHR45925:SF1">
    <property type="entry name" value="ZINC FINGER PROTEIN 219"/>
    <property type="match status" value="1"/>
</dbReference>
<proteinExistence type="inferred from homology"/>
<feature type="non-terminal residue" evidence="14">
    <location>
        <position position="158"/>
    </location>
</feature>
<gene>
    <name evidence="14" type="ORF">CK820_G0047349</name>
</gene>
<dbReference type="SUPFAM" id="SSF57667">
    <property type="entry name" value="beta-beta-alpha zinc fingers"/>
    <property type="match status" value="1"/>
</dbReference>
<dbReference type="Gene3D" id="3.30.160.60">
    <property type="entry name" value="Classic Zinc Finger"/>
    <property type="match status" value="2"/>
</dbReference>
<comment type="similarity">
    <text evidence="2">Belongs to the krueppel C2H2-type zinc-finger protein family.</text>
</comment>
<accession>A0A2J8JHY3</accession>
<dbReference type="InterPro" id="IPR013087">
    <property type="entry name" value="Znf_C2H2_type"/>
</dbReference>
<dbReference type="Proteomes" id="UP000236370">
    <property type="component" value="Unassembled WGS sequence"/>
</dbReference>
<feature type="compositionally biased region" description="Low complexity" evidence="12">
    <location>
        <begin position="50"/>
        <end position="60"/>
    </location>
</feature>
<evidence type="ECO:0000256" key="6">
    <source>
        <dbReference type="ARBA" id="ARBA00022833"/>
    </source>
</evidence>
<evidence type="ECO:0000256" key="3">
    <source>
        <dbReference type="ARBA" id="ARBA00022723"/>
    </source>
</evidence>
<evidence type="ECO:0000256" key="2">
    <source>
        <dbReference type="ARBA" id="ARBA00006991"/>
    </source>
</evidence>
<keyword evidence="3" id="KW-0479">Metal-binding</keyword>
<evidence type="ECO:0000256" key="9">
    <source>
        <dbReference type="ARBA" id="ARBA00023163"/>
    </source>
</evidence>
<evidence type="ECO:0000256" key="12">
    <source>
        <dbReference type="SAM" id="MobiDB-lite"/>
    </source>
</evidence>
<evidence type="ECO:0000259" key="13">
    <source>
        <dbReference type="PROSITE" id="PS50157"/>
    </source>
</evidence>
<keyword evidence="7" id="KW-0805">Transcription regulation</keyword>
<evidence type="ECO:0000256" key="1">
    <source>
        <dbReference type="ARBA" id="ARBA00004123"/>
    </source>
</evidence>
<keyword evidence="6" id="KW-0862">Zinc</keyword>
<reference evidence="14 15" key="1">
    <citation type="submission" date="2017-12" db="EMBL/GenBank/DDBJ databases">
        <title>High-resolution comparative analysis of great ape genomes.</title>
        <authorList>
            <person name="Pollen A."/>
            <person name="Hastie A."/>
            <person name="Hormozdiari F."/>
            <person name="Dougherty M."/>
            <person name="Liu R."/>
            <person name="Chaisson M."/>
            <person name="Hoppe E."/>
            <person name="Hill C."/>
            <person name="Pang A."/>
            <person name="Hillier L."/>
            <person name="Baker C."/>
            <person name="Armstrong J."/>
            <person name="Shendure J."/>
            <person name="Paten B."/>
            <person name="Wilson R."/>
            <person name="Chao H."/>
            <person name="Schneider V."/>
            <person name="Ventura M."/>
            <person name="Kronenberg Z."/>
            <person name="Murali S."/>
            <person name="Gordon D."/>
            <person name="Cantsilieris S."/>
            <person name="Munson K."/>
            <person name="Nelson B."/>
            <person name="Raja A."/>
            <person name="Underwood J."/>
            <person name="Diekhans M."/>
            <person name="Fiddes I."/>
            <person name="Haussler D."/>
            <person name="Eichler E."/>
        </authorList>
    </citation>
    <scope>NUCLEOTIDE SEQUENCE [LARGE SCALE GENOMIC DNA]</scope>
    <source>
        <strain evidence="14">Yerkes chimp pedigree #C0471</strain>
    </source>
</reference>
<dbReference type="GO" id="GO:0005634">
    <property type="term" value="C:nucleus"/>
    <property type="evidence" value="ECO:0007669"/>
    <property type="project" value="UniProtKB-SubCell"/>
</dbReference>
<feature type="region of interest" description="Disordered" evidence="12">
    <location>
        <begin position="33"/>
        <end position="86"/>
    </location>
</feature>
<dbReference type="PROSITE" id="PS00028">
    <property type="entry name" value="ZINC_FINGER_C2H2_1"/>
    <property type="match status" value="1"/>
</dbReference>
<name>A0A2J8JHY3_PANTR</name>
<dbReference type="GO" id="GO:0003677">
    <property type="term" value="F:DNA binding"/>
    <property type="evidence" value="ECO:0007669"/>
    <property type="project" value="UniProtKB-KW"/>
</dbReference>
<evidence type="ECO:0000256" key="11">
    <source>
        <dbReference type="PROSITE-ProRule" id="PRU00042"/>
    </source>
</evidence>
<evidence type="ECO:0000256" key="10">
    <source>
        <dbReference type="ARBA" id="ARBA00023242"/>
    </source>
</evidence>